<evidence type="ECO:0000313" key="1">
    <source>
        <dbReference type="EMBL" id="QZE12960.1"/>
    </source>
</evidence>
<dbReference type="EMBL" id="CP081303">
    <property type="protein sequence ID" value="QZE12960.1"/>
    <property type="molecule type" value="Genomic_DNA"/>
</dbReference>
<dbReference type="Proteomes" id="UP000826212">
    <property type="component" value="Chromosome"/>
</dbReference>
<name>A0AC61NFI2_9BACT</name>
<organism evidence="1 2">
    <name type="scientific">Halosquirtibacter laminarini</name>
    <dbReference type="NCBI Taxonomy" id="3374600"/>
    <lineage>
        <taxon>Bacteria</taxon>
        <taxon>Pseudomonadati</taxon>
        <taxon>Bacteroidota</taxon>
        <taxon>Bacteroidia</taxon>
        <taxon>Marinilabiliales</taxon>
        <taxon>Prolixibacteraceae</taxon>
        <taxon>Halosquirtibacter</taxon>
    </lineage>
</organism>
<reference evidence="1" key="1">
    <citation type="submission" date="2021-08" db="EMBL/GenBank/DDBJ databases">
        <title>Novel anaerobic bacterium isolated from sea squirt in East Sea, Republic of Korea.</title>
        <authorList>
            <person name="Nguyen T.H."/>
            <person name="Li Z."/>
            <person name="Lee Y.-J."/>
            <person name="Ko J."/>
            <person name="Kim S.-G."/>
        </authorList>
    </citation>
    <scope>NUCLEOTIDE SEQUENCE</scope>
    <source>
        <strain evidence="1">KCTC 25031</strain>
    </source>
</reference>
<keyword evidence="2" id="KW-1185">Reference proteome</keyword>
<proteinExistence type="predicted"/>
<sequence>MNNIDINRWKNRRMCDILLKYPRVLSILDRLHIHLELHEMTIQEVCDRTGTNITMFVILLESFLDKTDNFQGKCDITLIPDLVAYLRESHHYFLNKKIPFLNSILEQFIERSNHPQIKLLKVFFEEYCQEVNQHMSYEDKDVFPYIEKLYKDSIDQNIKQLDFSIEYFEEHHTNIEEKLSDLKNLLIKHFASDSGNFLKTQFLVNLYDLEDEVHDHSRLEDDILIPLVKQLENLTTK</sequence>
<protein>
    <submittedName>
        <fullName evidence="1">Hemerythrin domain-containing protein</fullName>
    </submittedName>
</protein>
<evidence type="ECO:0000313" key="2">
    <source>
        <dbReference type="Proteomes" id="UP000826212"/>
    </source>
</evidence>
<accession>A0AC61NFI2</accession>
<gene>
    <name evidence="1" type="ORF">K4L44_10205</name>
</gene>